<dbReference type="Pfam" id="PF19010">
    <property type="entry name" value="DUF5739"/>
    <property type="match status" value="1"/>
</dbReference>
<reference evidence="3" key="1">
    <citation type="submission" date="2019-07" db="EMBL/GenBank/DDBJ databases">
        <title>Annotation for the trematode Paragonimus miyazaki's.</title>
        <authorList>
            <person name="Choi Y.-J."/>
        </authorList>
    </citation>
    <scope>NUCLEOTIDE SEQUENCE</scope>
    <source>
        <strain evidence="3">Japan</strain>
    </source>
</reference>
<evidence type="ECO:0000259" key="2">
    <source>
        <dbReference type="Pfam" id="PF19010"/>
    </source>
</evidence>
<dbReference type="OrthoDB" id="6258898at2759"/>
<comment type="caution">
    <text evidence="3">The sequence shown here is derived from an EMBL/GenBank/DDBJ whole genome shotgun (WGS) entry which is preliminary data.</text>
</comment>
<feature type="region of interest" description="Disordered" evidence="1">
    <location>
        <begin position="159"/>
        <end position="191"/>
    </location>
</feature>
<keyword evidence="4" id="KW-1185">Reference proteome</keyword>
<protein>
    <recommendedName>
        <fullName evidence="2">DUF5739 domain-containing protein</fullName>
    </recommendedName>
</protein>
<feature type="compositionally biased region" description="Polar residues" evidence="1">
    <location>
        <begin position="174"/>
        <end position="186"/>
    </location>
</feature>
<proteinExistence type="predicted"/>
<evidence type="ECO:0000256" key="1">
    <source>
        <dbReference type="SAM" id="MobiDB-lite"/>
    </source>
</evidence>
<organism evidence="3 4">
    <name type="scientific">Paragonimus skrjabini miyazakii</name>
    <dbReference type="NCBI Taxonomy" id="59628"/>
    <lineage>
        <taxon>Eukaryota</taxon>
        <taxon>Metazoa</taxon>
        <taxon>Spiralia</taxon>
        <taxon>Lophotrochozoa</taxon>
        <taxon>Platyhelminthes</taxon>
        <taxon>Trematoda</taxon>
        <taxon>Digenea</taxon>
        <taxon>Plagiorchiida</taxon>
        <taxon>Troglotremata</taxon>
        <taxon>Troglotrematidae</taxon>
        <taxon>Paragonimus</taxon>
    </lineage>
</organism>
<name>A0A8S9ZCG2_9TREM</name>
<dbReference type="Proteomes" id="UP000822476">
    <property type="component" value="Unassembled WGS sequence"/>
</dbReference>
<accession>A0A8S9ZCG2</accession>
<evidence type="ECO:0000313" key="3">
    <source>
        <dbReference type="EMBL" id="KAF7261837.1"/>
    </source>
</evidence>
<gene>
    <name evidence="3" type="ORF">EG68_00882</name>
</gene>
<dbReference type="EMBL" id="JTDE01000246">
    <property type="protein sequence ID" value="KAF7261837.1"/>
    <property type="molecule type" value="Genomic_DNA"/>
</dbReference>
<evidence type="ECO:0000313" key="4">
    <source>
        <dbReference type="Proteomes" id="UP000822476"/>
    </source>
</evidence>
<dbReference type="InterPro" id="IPR043800">
    <property type="entry name" value="DUF5739"/>
</dbReference>
<dbReference type="AlphaFoldDB" id="A0A8S9ZCG2"/>
<sequence length="488" mass="57517">MYETGEWFSTAFIVDKLKDVKELCDYLCRRVSVYAYVCLALLCRLGVKRWWTTRVDVRPVPERARERQHHSTEPHHTKRALTNLLASGVRLPDPSTSRAVSDKYKHISEVLDFRPATSLNNHTYYQSQYEQHNGNFIHRFPMRKIPIDPRRLTVSDTDVKNREPHALFYPRRPANTQSKNGQSGTKSSKRYTYRPHLWTQLNVENCYPSAPTNLLTPAEVHQYEDELFHRIPQSVQRQQFKKLGQQWWLRSMRKLAWRHRLTKRNSERLVLNLDRTSLKHRGKISELGRKKYRGYRTATTRQIRSMSDERFKRKSRSETFRKRNGTLPAEITIHRLLIRPNVAVIDEGNFHVRMRYVIQLHKKLTGYYRLIVEIGMGPKQSPLYRTTVQNVCLKWSPKAPEFGCLAQKPRLYQNEEICLCDMPAGMYQQRLRIDLPGILEGFPVPSFLINMLFQGRKRNVHLTLKLLKNDEDLVGCARFHVPVDLKSV</sequence>
<feature type="domain" description="DUF5739" evidence="2">
    <location>
        <begin position="328"/>
        <end position="414"/>
    </location>
</feature>